<gene>
    <name evidence="2" type="ORF">DI565_14050</name>
</gene>
<accession>A0A2W5KCA9</accession>
<evidence type="ECO:0008006" key="4">
    <source>
        <dbReference type="Google" id="ProtNLM"/>
    </source>
</evidence>
<evidence type="ECO:0000313" key="3">
    <source>
        <dbReference type="Proteomes" id="UP000249577"/>
    </source>
</evidence>
<feature type="chain" id="PRO_5016127509" description="Lipoprotein" evidence="1">
    <location>
        <begin position="18"/>
        <end position="125"/>
    </location>
</feature>
<evidence type="ECO:0000313" key="2">
    <source>
        <dbReference type="EMBL" id="PZQ13659.1"/>
    </source>
</evidence>
<keyword evidence="1" id="KW-0732">Signal</keyword>
<organism evidence="2 3">
    <name type="scientific">Ancylobacter novellus</name>
    <name type="common">Thiobacillus novellus</name>
    <dbReference type="NCBI Taxonomy" id="921"/>
    <lineage>
        <taxon>Bacteria</taxon>
        <taxon>Pseudomonadati</taxon>
        <taxon>Pseudomonadota</taxon>
        <taxon>Alphaproteobacteria</taxon>
        <taxon>Hyphomicrobiales</taxon>
        <taxon>Xanthobacteraceae</taxon>
        <taxon>Ancylobacter</taxon>
    </lineage>
</organism>
<proteinExistence type="predicted"/>
<dbReference type="PROSITE" id="PS51257">
    <property type="entry name" value="PROKAR_LIPOPROTEIN"/>
    <property type="match status" value="1"/>
</dbReference>
<dbReference type="Proteomes" id="UP000249577">
    <property type="component" value="Unassembled WGS sequence"/>
</dbReference>
<sequence>MRLFVAAASALALSACAKSPESIAPAYVSEVSYQSYSCAQLGEESARLTAALANASTQQEKARANDTVGVILIGLPVSSLSGDNIAPEIARLKGEQEAIRKASFRKNCVRAAPPVAAAPGRRAGA</sequence>
<name>A0A2W5KCA9_ANCNO</name>
<dbReference type="EMBL" id="QFPN01000007">
    <property type="protein sequence ID" value="PZQ13659.1"/>
    <property type="molecule type" value="Genomic_DNA"/>
</dbReference>
<comment type="caution">
    <text evidence="2">The sequence shown here is derived from an EMBL/GenBank/DDBJ whole genome shotgun (WGS) entry which is preliminary data.</text>
</comment>
<reference evidence="2 3" key="1">
    <citation type="submission" date="2017-08" db="EMBL/GenBank/DDBJ databases">
        <title>Infants hospitalized years apart are colonized by the same room-sourced microbial strains.</title>
        <authorList>
            <person name="Brooks B."/>
            <person name="Olm M.R."/>
            <person name="Firek B.A."/>
            <person name="Baker R."/>
            <person name="Thomas B.C."/>
            <person name="Morowitz M.J."/>
            <person name="Banfield J.F."/>
        </authorList>
    </citation>
    <scope>NUCLEOTIDE SEQUENCE [LARGE SCALE GENOMIC DNA]</scope>
    <source>
        <strain evidence="2">S2_005_003_R2_43</strain>
    </source>
</reference>
<feature type="signal peptide" evidence="1">
    <location>
        <begin position="1"/>
        <end position="17"/>
    </location>
</feature>
<protein>
    <recommendedName>
        <fullName evidence="4">Lipoprotein</fullName>
    </recommendedName>
</protein>
<dbReference type="AlphaFoldDB" id="A0A2W5KCA9"/>
<evidence type="ECO:0000256" key="1">
    <source>
        <dbReference type="SAM" id="SignalP"/>
    </source>
</evidence>